<evidence type="ECO:0000256" key="1">
    <source>
        <dbReference type="SAM" id="MobiDB-lite"/>
    </source>
</evidence>
<sequence length="606" mass="68850">MQSVLGYTECIPINGEDILKAVPKGEHWQENLDHSWSDDDADWSDDTTESICHQTSHSMHQPQSLETHGINYNYWLPMNLLRLIPFFAPNTLIYSKLKDSSAISSILTENDSIRVQLIRATEPPLQDPMDLSVKRRPRNRRTALAPIGSISDVEAMPGPSHSVVLGLTKIRLTQFLSTNVTKLDYFASMTMTGEMLNINGKMGLERIRYVDSKLLSSRHRLRVHNGIFIPDETFISGDALTSEWMDFFRASTYTKRSSSTVNDMKSLTNIEISPYNKAESFPESSLHSILNISSSRASLLDENGTMDVDLELMIEQADSELQEQRLQNMNANLISPSNTPSGNEENYLTKQQLFCDQNQFTNLRDPSIIVPSNDDSPFTQRSNCSNLDASDPSSRSSMAATPRNRMSLWSLALSIKKAHNLLSRERSCCRWECHYTLLHQRRSALERQPLNSQLYSESGHQSRSSDAILSNLIPQVSFSCAHKFWLFGTTNMVQSYLRHNSTLKLYFRNDMYASTRTRSEGEFYGSFELSKLLRSRKIDTTIDIFAAQDDLFITSREVTLPAPSLSLSIQLARVPLDIEEVFQEHQFKEIGSTSEGLRILRKMPIN</sequence>
<dbReference type="OrthoDB" id="65154at2759"/>
<proteinExistence type="predicted"/>
<dbReference type="GeneID" id="36397823"/>
<dbReference type="RefSeq" id="XP_024582734.1">
    <property type="nucleotide sequence ID" value="XM_024717213.1"/>
</dbReference>
<name>A0A0P1AZL8_PLAHL</name>
<keyword evidence="3" id="KW-1185">Reference proteome</keyword>
<dbReference type="AlphaFoldDB" id="A0A0P1AZL8"/>
<dbReference type="EMBL" id="CCYD01002047">
    <property type="protein sequence ID" value="CEG46365.1"/>
    <property type="molecule type" value="Genomic_DNA"/>
</dbReference>
<accession>A0A0P1AZL8</accession>
<evidence type="ECO:0000313" key="2">
    <source>
        <dbReference type="EMBL" id="CEG46365.1"/>
    </source>
</evidence>
<dbReference type="Proteomes" id="UP000054928">
    <property type="component" value="Unassembled WGS sequence"/>
</dbReference>
<organism evidence="2 3">
    <name type="scientific">Plasmopara halstedii</name>
    <name type="common">Downy mildew of sunflower</name>
    <dbReference type="NCBI Taxonomy" id="4781"/>
    <lineage>
        <taxon>Eukaryota</taxon>
        <taxon>Sar</taxon>
        <taxon>Stramenopiles</taxon>
        <taxon>Oomycota</taxon>
        <taxon>Peronosporomycetes</taxon>
        <taxon>Peronosporales</taxon>
        <taxon>Peronosporaceae</taxon>
        <taxon>Plasmopara</taxon>
    </lineage>
</organism>
<feature type="region of interest" description="Disordered" evidence="1">
    <location>
        <begin position="365"/>
        <end position="401"/>
    </location>
</feature>
<evidence type="ECO:0000313" key="3">
    <source>
        <dbReference type="Proteomes" id="UP000054928"/>
    </source>
</evidence>
<protein>
    <submittedName>
        <fullName evidence="2">Uncharacterized protein</fullName>
    </submittedName>
</protein>
<feature type="compositionally biased region" description="Polar residues" evidence="1">
    <location>
        <begin position="373"/>
        <end position="399"/>
    </location>
</feature>
<reference evidence="3" key="1">
    <citation type="submission" date="2014-09" db="EMBL/GenBank/DDBJ databases">
        <authorList>
            <person name="Sharma Rahul"/>
            <person name="Thines Marco"/>
        </authorList>
    </citation>
    <scope>NUCLEOTIDE SEQUENCE [LARGE SCALE GENOMIC DNA]</scope>
</reference>